<sequence>MSDRPHRRNVQYGTKQEFTYSNLQPVDASSQSFEEDNWKVRSVVARARPIHGAQVTNEALTTSSVTSLAEEDFTNLLKRRQTEAQVAKSPSFVPLLRFTLSVLSVLKQLRSANGTADLNGIFRELFLIVIRCVSNRENLSVEEVVQSLLKSSVLEGELLVALQTRLVEAIHSVIHILSQLPPSEVTKERIVQTVKAVQSVTQQGILPGVETNPEHPSQEGLSRAEDDINMKKTMRTRSSISGTRNLTSGFLEDYGNLYAEEDQDAAADFSVTGVNNNIVDGFTEEMTAIIPPLSGCLERLTRASHLVQWDQECLDVLATGLQKQMTNLLDRAKDIAVKRVLESEIMNQLQQNEKQDPRYELEEIRKEELRQIEAIVEANKRRNEEEEQLRDSPQLDSSNKRRAPDSPFDSGENVKRSRKRHSGPSAASESLQKTNEALSSSIQGLLKKRRERMSLVKQSGDTKTYSSPSYENLSQTKRLFKTEPERANVSISIRDIIFVLERDAVCRKSVWFYNKYNSLGTLASSER</sequence>
<feature type="compositionally biased region" description="Basic and acidic residues" evidence="1">
    <location>
        <begin position="212"/>
        <end position="226"/>
    </location>
</feature>
<reference evidence="2" key="1">
    <citation type="journal article" date="2022" name="Proc. Natl. Acad. Sci. U.S.A.">
        <title>Life cycle and functional genomics of the unicellular red alga Galdieria for elucidating algal and plant evolution and industrial use.</title>
        <authorList>
            <person name="Hirooka S."/>
            <person name="Itabashi T."/>
            <person name="Ichinose T.M."/>
            <person name="Onuma R."/>
            <person name="Fujiwara T."/>
            <person name="Yamashita S."/>
            <person name="Jong L.W."/>
            <person name="Tomita R."/>
            <person name="Iwane A.H."/>
            <person name="Miyagishima S.Y."/>
        </authorList>
    </citation>
    <scope>NUCLEOTIDE SEQUENCE</scope>
    <source>
        <strain evidence="2">NBRC 102759</strain>
    </source>
</reference>
<comment type="caution">
    <text evidence="2">The sequence shown here is derived from an EMBL/GenBank/DDBJ whole genome shotgun (WGS) entry which is preliminary data.</text>
</comment>
<organism evidence="2 3">
    <name type="scientific">Galdieria partita</name>
    <dbReference type="NCBI Taxonomy" id="83374"/>
    <lineage>
        <taxon>Eukaryota</taxon>
        <taxon>Rhodophyta</taxon>
        <taxon>Bangiophyceae</taxon>
        <taxon>Galdieriales</taxon>
        <taxon>Galdieriaceae</taxon>
        <taxon>Galdieria</taxon>
    </lineage>
</organism>
<feature type="region of interest" description="Disordered" evidence="1">
    <location>
        <begin position="381"/>
        <end position="441"/>
    </location>
</feature>
<dbReference type="AlphaFoldDB" id="A0A9C7UN09"/>
<dbReference type="OrthoDB" id="10351171at2759"/>
<reference evidence="2" key="2">
    <citation type="submission" date="2022-01" db="EMBL/GenBank/DDBJ databases">
        <authorList>
            <person name="Hirooka S."/>
            <person name="Miyagishima S.Y."/>
        </authorList>
    </citation>
    <scope>NUCLEOTIDE SEQUENCE</scope>
    <source>
        <strain evidence="2">NBRC 102759</strain>
    </source>
</reference>
<dbReference type="EMBL" id="BQMJ01000007">
    <property type="protein sequence ID" value="GJQ09233.1"/>
    <property type="molecule type" value="Genomic_DNA"/>
</dbReference>
<keyword evidence="3" id="KW-1185">Reference proteome</keyword>
<proteinExistence type="predicted"/>
<name>A0A9C7UN09_9RHOD</name>
<accession>A0A9C7UN09</accession>
<evidence type="ECO:0000313" key="2">
    <source>
        <dbReference type="EMBL" id="GJQ09233.1"/>
    </source>
</evidence>
<dbReference type="Proteomes" id="UP001061958">
    <property type="component" value="Unassembled WGS sequence"/>
</dbReference>
<protein>
    <submittedName>
        <fullName evidence="2">Uncharacterized protein</fullName>
    </submittedName>
</protein>
<gene>
    <name evidence="2" type="ORF">GpartN1_g1024.t1</name>
</gene>
<feature type="region of interest" description="Disordered" evidence="1">
    <location>
        <begin position="207"/>
        <end position="226"/>
    </location>
</feature>
<feature type="compositionally biased region" description="Polar residues" evidence="1">
    <location>
        <begin position="425"/>
        <end position="441"/>
    </location>
</feature>
<evidence type="ECO:0000256" key="1">
    <source>
        <dbReference type="SAM" id="MobiDB-lite"/>
    </source>
</evidence>
<evidence type="ECO:0000313" key="3">
    <source>
        <dbReference type="Proteomes" id="UP001061958"/>
    </source>
</evidence>